<dbReference type="AlphaFoldDB" id="A0A2K0TUV1"/>
<dbReference type="Gene3D" id="3.20.20.100">
    <property type="entry name" value="NADP-dependent oxidoreductase domain"/>
    <property type="match status" value="1"/>
</dbReference>
<dbReference type="InterPro" id="IPR050523">
    <property type="entry name" value="AKR_Detox_Biosynth"/>
</dbReference>
<protein>
    <recommendedName>
        <fullName evidence="4">NADP-dependent oxidoreductase domain-containing protein</fullName>
    </recommendedName>
</protein>
<proteinExistence type="inferred from homology"/>
<keyword evidence="3" id="KW-0560">Oxidoreductase</keyword>
<dbReference type="EMBL" id="MTYI01000199">
    <property type="protein sequence ID" value="PNP49297.1"/>
    <property type="molecule type" value="Genomic_DNA"/>
</dbReference>
<dbReference type="GO" id="GO:0016491">
    <property type="term" value="F:oxidoreductase activity"/>
    <property type="evidence" value="ECO:0007669"/>
    <property type="project" value="UniProtKB-KW"/>
</dbReference>
<accession>A0A2K0TUV1</accession>
<dbReference type="OrthoDB" id="1720422at2759"/>
<gene>
    <name evidence="5" type="ORF">THARTR1_09965</name>
</gene>
<comment type="caution">
    <text evidence="5">The sequence shown here is derived from an EMBL/GenBank/DDBJ whole genome shotgun (WGS) entry which is preliminary data.</text>
</comment>
<organism evidence="5 6">
    <name type="scientific">Trichoderma harzianum</name>
    <name type="common">Hypocrea lixii</name>
    <dbReference type="NCBI Taxonomy" id="5544"/>
    <lineage>
        <taxon>Eukaryota</taxon>
        <taxon>Fungi</taxon>
        <taxon>Dikarya</taxon>
        <taxon>Ascomycota</taxon>
        <taxon>Pezizomycotina</taxon>
        <taxon>Sordariomycetes</taxon>
        <taxon>Hypocreomycetidae</taxon>
        <taxon>Hypocreales</taxon>
        <taxon>Hypocreaceae</taxon>
        <taxon>Trichoderma</taxon>
    </lineage>
</organism>
<evidence type="ECO:0000256" key="3">
    <source>
        <dbReference type="ARBA" id="ARBA00023002"/>
    </source>
</evidence>
<sequence length="153" mass="17413">MMQFCAEKNGWTKYVAMQNHYSILYREEEREMNKFCEARGVAIVPWGPLAEGKFACSVKAQGTNSRSAGTVETLRPESVNIINRVEELAKRKDWTMSQVTLAWTQKRVTSPIIGFSSVDRIDEALSARGKELTSEEEAYLEEPYTPLEVEGHF</sequence>
<evidence type="ECO:0000256" key="1">
    <source>
        <dbReference type="ARBA" id="ARBA00007905"/>
    </source>
</evidence>
<reference evidence="5 6" key="1">
    <citation type="submission" date="2017-02" db="EMBL/GenBank/DDBJ databases">
        <title>Genomes of Trichoderma spp. with biocontrol activity.</title>
        <authorList>
            <person name="Gardiner D."/>
            <person name="Kazan K."/>
            <person name="Vos C."/>
            <person name="Harvey P."/>
        </authorList>
    </citation>
    <scope>NUCLEOTIDE SEQUENCE [LARGE SCALE GENOMIC DNA]</scope>
    <source>
        <strain evidence="5 6">Tr1</strain>
    </source>
</reference>
<dbReference type="PANTHER" id="PTHR43364">
    <property type="entry name" value="NADH-SPECIFIC METHYLGLYOXAL REDUCTASE-RELATED"/>
    <property type="match status" value="1"/>
</dbReference>
<dbReference type="InterPro" id="IPR036812">
    <property type="entry name" value="NAD(P)_OxRdtase_dom_sf"/>
</dbReference>
<keyword evidence="2" id="KW-0521">NADP</keyword>
<evidence type="ECO:0000313" key="6">
    <source>
        <dbReference type="Proteomes" id="UP000236290"/>
    </source>
</evidence>
<dbReference type="InterPro" id="IPR023210">
    <property type="entry name" value="NADP_OxRdtase_dom"/>
</dbReference>
<evidence type="ECO:0000256" key="2">
    <source>
        <dbReference type="ARBA" id="ARBA00022857"/>
    </source>
</evidence>
<evidence type="ECO:0000313" key="5">
    <source>
        <dbReference type="EMBL" id="PNP49297.1"/>
    </source>
</evidence>
<dbReference type="Pfam" id="PF00248">
    <property type="entry name" value="Aldo_ket_red"/>
    <property type="match status" value="1"/>
</dbReference>
<evidence type="ECO:0000259" key="4">
    <source>
        <dbReference type="Pfam" id="PF00248"/>
    </source>
</evidence>
<dbReference type="SUPFAM" id="SSF51430">
    <property type="entry name" value="NAD(P)-linked oxidoreductase"/>
    <property type="match status" value="1"/>
</dbReference>
<dbReference type="PANTHER" id="PTHR43364:SF9">
    <property type="entry name" value="OXIDOREDUCTASE"/>
    <property type="match status" value="1"/>
</dbReference>
<dbReference type="Proteomes" id="UP000236290">
    <property type="component" value="Unassembled WGS sequence"/>
</dbReference>
<comment type="similarity">
    <text evidence="1">Belongs to the aldo/keto reductase family.</text>
</comment>
<feature type="domain" description="NADP-dependent oxidoreductase" evidence="4">
    <location>
        <begin position="7"/>
        <end position="142"/>
    </location>
</feature>
<name>A0A2K0TUV1_TRIHA</name>